<evidence type="ECO:0000313" key="3">
    <source>
        <dbReference type="EMBL" id="VEL34282.1"/>
    </source>
</evidence>
<feature type="transmembrane region" description="Helical" evidence="2">
    <location>
        <begin position="40"/>
        <end position="57"/>
    </location>
</feature>
<dbReference type="AlphaFoldDB" id="A0A3S5CT10"/>
<organism evidence="3 4">
    <name type="scientific">Protopolystoma xenopodis</name>
    <dbReference type="NCBI Taxonomy" id="117903"/>
    <lineage>
        <taxon>Eukaryota</taxon>
        <taxon>Metazoa</taxon>
        <taxon>Spiralia</taxon>
        <taxon>Lophotrochozoa</taxon>
        <taxon>Platyhelminthes</taxon>
        <taxon>Monogenea</taxon>
        <taxon>Polyopisthocotylea</taxon>
        <taxon>Polystomatidea</taxon>
        <taxon>Polystomatidae</taxon>
        <taxon>Protopolystoma</taxon>
    </lineage>
</organism>
<accession>A0A3S5CT10</accession>
<keyword evidence="2" id="KW-0472">Membrane</keyword>
<keyword evidence="2" id="KW-1133">Transmembrane helix</keyword>
<dbReference type="Proteomes" id="UP000784294">
    <property type="component" value="Unassembled WGS sequence"/>
</dbReference>
<dbReference type="EMBL" id="CAAALY010247337">
    <property type="protein sequence ID" value="VEL34282.1"/>
    <property type="molecule type" value="Genomic_DNA"/>
</dbReference>
<reference evidence="3" key="1">
    <citation type="submission" date="2018-11" db="EMBL/GenBank/DDBJ databases">
        <authorList>
            <consortium name="Pathogen Informatics"/>
        </authorList>
    </citation>
    <scope>NUCLEOTIDE SEQUENCE</scope>
</reference>
<gene>
    <name evidence="3" type="ORF">PXEA_LOCUS27722</name>
</gene>
<proteinExistence type="predicted"/>
<evidence type="ECO:0008006" key="5">
    <source>
        <dbReference type="Google" id="ProtNLM"/>
    </source>
</evidence>
<comment type="caution">
    <text evidence="3">The sequence shown here is derived from an EMBL/GenBank/DDBJ whole genome shotgun (WGS) entry which is preliminary data.</text>
</comment>
<sequence length="85" mass="9742">MPMFGSPRAITFPSLQNANLCQVSLYWEDKCRVQFLRKSLFYITLFVTLLSIVVKTVNAPPKRDHAHSVSKPKLDPPTTIWPTPR</sequence>
<feature type="region of interest" description="Disordered" evidence="1">
    <location>
        <begin position="59"/>
        <end position="85"/>
    </location>
</feature>
<keyword evidence="4" id="KW-1185">Reference proteome</keyword>
<evidence type="ECO:0000256" key="1">
    <source>
        <dbReference type="SAM" id="MobiDB-lite"/>
    </source>
</evidence>
<evidence type="ECO:0000256" key="2">
    <source>
        <dbReference type="SAM" id="Phobius"/>
    </source>
</evidence>
<keyword evidence="2" id="KW-0812">Transmembrane</keyword>
<evidence type="ECO:0000313" key="4">
    <source>
        <dbReference type="Proteomes" id="UP000784294"/>
    </source>
</evidence>
<name>A0A3S5CT10_9PLAT</name>
<protein>
    <recommendedName>
        <fullName evidence="5">Transmembrane protein</fullName>
    </recommendedName>
</protein>